<gene>
    <name evidence="6" type="ORF">PANDA_014916</name>
</gene>
<organism evidence="6">
    <name type="scientific">Ailuropoda melanoleuca</name>
    <name type="common">Giant panda</name>
    <dbReference type="NCBI Taxonomy" id="9646"/>
    <lineage>
        <taxon>Eukaryota</taxon>
        <taxon>Metazoa</taxon>
        <taxon>Chordata</taxon>
        <taxon>Craniata</taxon>
        <taxon>Vertebrata</taxon>
        <taxon>Euteleostomi</taxon>
        <taxon>Mammalia</taxon>
        <taxon>Eutheria</taxon>
        <taxon>Laurasiatheria</taxon>
        <taxon>Carnivora</taxon>
        <taxon>Caniformia</taxon>
        <taxon>Ursidae</taxon>
        <taxon>Ailuropoda</taxon>
    </lineage>
</organism>
<keyword evidence="1" id="KW-0677">Repeat</keyword>
<dbReference type="AlphaFoldDB" id="D2HS76"/>
<name>D2HS76_AILME</name>
<dbReference type="InterPro" id="IPR011990">
    <property type="entry name" value="TPR-like_helical_dom_sf"/>
</dbReference>
<keyword evidence="2 5" id="KW-0802">TPR repeat</keyword>
<evidence type="ECO:0000256" key="2">
    <source>
        <dbReference type="ARBA" id="ARBA00022803"/>
    </source>
</evidence>
<dbReference type="InParanoid" id="D2HS76"/>
<sequence length="198" mass="22500">MEKRLQEAQLYKEKGNQRYREGKYRDAVSRYHRALLQLRGLDPSLPSPIPNLGPQGPALTPEQENILHTTQTDCYNNLAACLLQMEPVNYERVKEYSQKVLERQPDNAKALYRAGVASFHLQDYDQAQYYLLAAVNRQPKGLLRMAMLMNKKFVKGGQADVGLQEVRTADILTESARGHLNLCTQKFVEGEAAHLTNP</sequence>
<dbReference type="SMART" id="SM00028">
    <property type="entry name" value="TPR"/>
    <property type="match status" value="3"/>
</dbReference>
<evidence type="ECO:0000256" key="1">
    <source>
        <dbReference type="ARBA" id="ARBA00022737"/>
    </source>
</evidence>
<reference evidence="6" key="1">
    <citation type="journal article" date="2010" name="Nature">
        <title>The sequence and de novo assembly of the giant panda genome.</title>
        <authorList>
            <person name="Li R."/>
            <person name="Fan W."/>
            <person name="Tian G."/>
            <person name="Zhu H."/>
            <person name="He L."/>
            <person name="Cai J."/>
            <person name="Huang Q."/>
            <person name="Cai Q."/>
            <person name="Li B."/>
            <person name="Bai Y."/>
            <person name="Zhang Z."/>
            <person name="Zhang Y."/>
            <person name="Wang W."/>
            <person name="Li J."/>
            <person name="Wei F."/>
            <person name="Li H."/>
            <person name="Jian M."/>
            <person name="Li J."/>
            <person name="Zhang Z."/>
            <person name="Nielsen R."/>
            <person name="Li D."/>
            <person name="Gu W."/>
            <person name="Yang Z."/>
            <person name="Xuan Z."/>
            <person name="Ryder O.A."/>
            <person name="Leung F.C."/>
            <person name="Zhou Y."/>
            <person name="Cao J."/>
            <person name="Sun X."/>
            <person name="Fu Y."/>
            <person name="Fang X."/>
            <person name="Guo X."/>
            <person name="Wang B."/>
            <person name="Hou R."/>
            <person name="Shen F."/>
            <person name="Mu B."/>
            <person name="Ni P."/>
            <person name="Lin R."/>
            <person name="Qian W."/>
            <person name="Wang G."/>
            <person name="Yu C."/>
            <person name="Nie W."/>
            <person name="Wang J."/>
            <person name="Wu Z."/>
            <person name="Liang H."/>
            <person name="Min J."/>
            <person name="Wu Q."/>
            <person name="Cheng S."/>
            <person name="Ruan J."/>
            <person name="Wang M."/>
            <person name="Shi Z."/>
            <person name="Wen M."/>
            <person name="Liu B."/>
            <person name="Ren X."/>
            <person name="Zheng H."/>
            <person name="Dong D."/>
            <person name="Cook K."/>
            <person name="Shan G."/>
            <person name="Zhang H."/>
            <person name="Kosiol C."/>
            <person name="Xie X."/>
            <person name="Lu Z."/>
            <person name="Zheng H."/>
            <person name="Li Y."/>
            <person name="Steiner C.C."/>
            <person name="Lam T.T."/>
            <person name="Lin S."/>
            <person name="Zhang Q."/>
            <person name="Li G."/>
            <person name="Tian J."/>
            <person name="Gong T."/>
            <person name="Liu H."/>
            <person name="Zhang D."/>
            <person name="Fang L."/>
            <person name="Ye C."/>
            <person name="Zhang J."/>
            <person name="Hu W."/>
            <person name="Xu A."/>
            <person name="Ren Y."/>
            <person name="Zhang G."/>
            <person name="Bruford M.W."/>
            <person name="Li Q."/>
            <person name="Ma L."/>
            <person name="Guo Y."/>
            <person name="An N."/>
            <person name="Hu Y."/>
            <person name="Zheng Y."/>
            <person name="Shi Y."/>
            <person name="Li Z."/>
            <person name="Liu Q."/>
            <person name="Chen Y."/>
            <person name="Zhao J."/>
            <person name="Qu N."/>
            <person name="Zhao S."/>
            <person name="Tian F."/>
            <person name="Wang X."/>
            <person name="Wang H."/>
            <person name="Xu L."/>
            <person name="Liu X."/>
            <person name="Vinar T."/>
            <person name="Wang Y."/>
            <person name="Lam T.W."/>
            <person name="Yiu S.M."/>
            <person name="Liu S."/>
            <person name="Zhang H."/>
            <person name="Li D."/>
            <person name="Huang Y."/>
            <person name="Wang X."/>
            <person name="Yang G."/>
            <person name="Jiang Z."/>
            <person name="Wang J."/>
            <person name="Qin N."/>
            <person name="Li L."/>
            <person name="Li J."/>
            <person name="Bolund L."/>
            <person name="Kristiansen K."/>
            <person name="Wong G.K."/>
            <person name="Olson M."/>
            <person name="Zhang X."/>
            <person name="Li S."/>
            <person name="Yang H."/>
            <person name="Wang J."/>
            <person name="Wang J."/>
        </authorList>
    </citation>
    <scope>NUCLEOTIDE SEQUENCE [LARGE SCALE GENOMIC DNA]</scope>
</reference>
<dbReference type="InterPro" id="IPR039663">
    <property type="entry name" value="AIP/AIPL1/TTC9"/>
</dbReference>
<dbReference type="SUPFAM" id="SSF48452">
    <property type="entry name" value="TPR-like"/>
    <property type="match status" value="1"/>
</dbReference>
<proteinExistence type="inferred from homology"/>
<dbReference type="EMBL" id="GL193267">
    <property type="protein sequence ID" value="EFB28153.1"/>
    <property type="molecule type" value="Genomic_DNA"/>
</dbReference>
<evidence type="ECO:0000256" key="4">
    <source>
        <dbReference type="ARBA" id="ARBA00040624"/>
    </source>
</evidence>
<dbReference type="PANTHER" id="PTHR11242:SF14">
    <property type="entry name" value="TETRATRICOPEPTIDE REPEAT PROTEIN 9C"/>
    <property type="match status" value="1"/>
</dbReference>
<feature type="repeat" description="TPR" evidence="5">
    <location>
        <begin position="108"/>
        <end position="141"/>
    </location>
</feature>
<accession>D2HS76</accession>
<dbReference type="InterPro" id="IPR019734">
    <property type="entry name" value="TPR_rpt"/>
</dbReference>
<evidence type="ECO:0000256" key="3">
    <source>
        <dbReference type="ARBA" id="ARBA00034486"/>
    </source>
</evidence>
<comment type="similarity">
    <text evidence="3">Belongs to the TTC9 family.</text>
</comment>
<protein>
    <recommendedName>
        <fullName evidence="4">Tetratricopeptide repeat protein 9C</fullName>
    </recommendedName>
</protein>
<evidence type="ECO:0000256" key="5">
    <source>
        <dbReference type="PROSITE-ProRule" id="PRU00339"/>
    </source>
</evidence>
<dbReference type="PROSITE" id="PS50005">
    <property type="entry name" value="TPR"/>
    <property type="match status" value="1"/>
</dbReference>
<dbReference type="Gene3D" id="1.25.40.10">
    <property type="entry name" value="Tetratricopeptide repeat domain"/>
    <property type="match status" value="1"/>
</dbReference>
<evidence type="ECO:0000313" key="6">
    <source>
        <dbReference type="EMBL" id="EFB28153.1"/>
    </source>
</evidence>
<dbReference type="PANTHER" id="PTHR11242">
    <property type="entry name" value="ARYL HYDROCARBON RECEPTOR INTERACTING PROTEIN RELATED"/>
    <property type="match status" value="1"/>
</dbReference>